<keyword evidence="4 10" id="KW-0547">Nucleotide-binding</keyword>
<dbReference type="NCBIfam" id="TIGR00233">
    <property type="entry name" value="trpS"/>
    <property type="match status" value="1"/>
</dbReference>
<dbReference type="PROSITE" id="PS00178">
    <property type="entry name" value="AA_TRNA_LIGASE_I"/>
    <property type="match status" value="1"/>
</dbReference>
<evidence type="ECO:0000256" key="2">
    <source>
        <dbReference type="ARBA" id="ARBA00013161"/>
    </source>
</evidence>
<accession>A0A845L009</accession>
<dbReference type="EC" id="6.1.1.2" evidence="2 9"/>
<evidence type="ECO:0000256" key="3">
    <source>
        <dbReference type="ARBA" id="ARBA00022598"/>
    </source>
</evidence>
<dbReference type="AlphaFoldDB" id="A0A845L009"/>
<dbReference type="Gene3D" id="3.40.50.620">
    <property type="entry name" value="HUPs"/>
    <property type="match status" value="1"/>
</dbReference>
<dbReference type="GO" id="GO:0004830">
    <property type="term" value="F:tryptophan-tRNA ligase activity"/>
    <property type="evidence" value="ECO:0007669"/>
    <property type="project" value="UniProtKB-UniRule"/>
</dbReference>
<dbReference type="InterPro" id="IPR001412">
    <property type="entry name" value="aa-tRNA-synth_I_CS"/>
</dbReference>
<dbReference type="Gene3D" id="1.10.240.10">
    <property type="entry name" value="Tyrosyl-Transfer RNA Synthetase"/>
    <property type="match status" value="1"/>
</dbReference>
<evidence type="ECO:0000256" key="6">
    <source>
        <dbReference type="ARBA" id="ARBA00022917"/>
    </source>
</evidence>
<evidence type="ECO:0000313" key="11">
    <source>
        <dbReference type="EMBL" id="MZP28179.1"/>
    </source>
</evidence>
<reference evidence="11 12" key="1">
    <citation type="submission" date="2020-01" db="EMBL/GenBank/DDBJ databases">
        <title>Whole-genome sequence of Heliobacterium undosum DSM 13378.</title>
        <authorList>
            <person name="Kyndt J.A."/>
            <person name="Meyer T.E."/>
        </authorList>
    </citation>
    <scope>NUCLEOTIDE SEQUENCE [LARGE SCALE GENOMIC DNA]</scope>
    <source>
        <strain evidence="11 12">DSM 13378</strain>
    </source>
</reference>
<dbReference type="PRINTS" id="PR01039">
    <property type="entry name" value="TRNASYNTHTRP"/>
</dbReference>
<evidence type="ECO:0000256" key="8">
    <source>
        <dbReference type="ARBA" id="ARBA00049929"/>
    </source>
</evidence>
<dbReference type="InterPro" id="IPR014729">
    <property type="entry name" value="Rossmann-like_a/b/a_fold"/>
</dbReference>
<dbReference type="PANTHER" id="PTHR43766:SF1">
    <property type="entry name" value="TRYPTOPHAN--TRNA LIGASE, MITOCHONDRIAL"/>
    <property type="match status" value="1"/>
</dbReference>
<evidence type="ECO:0000256" key="10">
    <source>
        <dbReference type="RuleBase" id="RU363036"/>
    </source>
</evidence>
<dbReference type="PANTHER" id="PTHR43766">
    <property type="entry name" value="TRYPTOPHAN--TRNA LIGASE, MITOCHONDRIAL"/>
    <property type="match status" value="1"/>
</dbReference>
<dbReference type="InterPro" id="IPR050203">
    <property type="entry name" value="Trp-tRNA_synthetase"/>
</dbReference>
<comment type="similarity">
    <text evidence="1 10">Belongs to the class-I aminoacyl-tRNA synthetase family.</text>
</comment>
<dbReference type="CDD" id="cd00806">
    <property type="entry name" value="TrpRS_core"/>
    <property type="match status" value="1"/>
</dbReference>
<keyword evidence="7 10" id="KW-0030">Aminoacyl-tRNA synthetase</keyword>
<dbReference type="Pfam" id="PF00579">
    <property type="entry name" value="tRNA-synt_1b"/>
    <property type="match status" value="1"/>
</dbReference>
<dbReference type="GO" id="GO:0006436">
    <property type="term" value="P:tryptophanyl-tRNA aminoacylation"/>
    <property type="evidence" value="ECO:0007669"/>
    <property type="project" value="UniProtKB-UniRule"/>
</dbReference>
<keyword evidence="12" id="KW-1185">Reference proteome</keyword>
<dbReference type="GO" id="GO:0005524">
    <property type="term" value="F:ATP binding"/>
    <property type="evidence" value="ECO:0007669"/>
    <property type="project" value="UniProtKB-KW"/>
</dbReference>
<keyword evidence="3 10" id="KW-0436">Ligase</keyword>
<dbReference type="OrthoDB" id="9801042at2"/>
<evidence type="ECO:0000256" key="7">
    <source>
        <dbReference type="ARBA" id="ARBA00023146"/>
    </source>
</evidence>
<dbReference type="Proteomes" id="UP000463470">
    <property type="component" value="Unassembled WGS sequence"/>
</dbReference>
<keyword evidence="5 10" id="KW-0067">ATP-binding</keyword>
<sequence>MEAVAFIQEGVFTLKKGKIFSGMRPTGQLHIGHLSVIENWIRLQDEYDCVFGVVDWHALTTSFDDVQALQRRIRDIALDWLSAGLDPEKSPIMVQSQVKEHAELHLLFSMMTPLSWLERVPTYKDQIQQFGAQGKDISMYGFLGYPLLQAADILIYKATHVPVGQDQIPHIELSREVARRFNHLYQTEVFPEPQVLLSEVPLLPGIDNRKMSKSYGNDISLSASPEEIKEKVRLMVTDPGRVRKTDLGNPDVCVVHTYHKIYNDVEVCDIGDQCRKAGIGCVACKQRLAAKLEAVLGPIRERRADLLAKPGRVDEILAEGCLQARAKAADTMEQVREAMGVLGVMD</sequence>
<dbReference type="GO" id="GO:0005829">
    <property type="term" value="C:cytosol"/>
    <property type="evidence" value="ECO:0007669"/>
    <property type="project" value="TreeGrafter"/>
</dbReference>
<dbReference type="InterPro" id="IPR002306">
    <property type="entry name" value="Trp-tRNA-ligase"/>
</dbReference>
<evidence type="ECO:0000256" key="1">
    <source>
        <dbReference type="ARBA" id="ARBA00005594"/>
    </source>
</evidence>
<dbReference type="InterPro" id="IPR002305">
    <property type="entry name" value="aa-tRNA-synth_Ic"/>
</dbReference>
<proteinExistence type="inferred from homology"/>
<keyword evidence="6 10" id="KW-0648">Protein biosynthesis</keyword>
<name>A0A845L009_9FIRM</name>
<organism evidence="11 12">
    <name type="scientific">Heliomicrobium undosum</name>
    <dbReference type="NCBI Taxonomy" id="121734"/>
    <lineage>
        <taxon>Bacteria</taxon>
        <taxon>Bacillati</taxon>
        <taxon>Bacillota</taxon>
        <taxon>Clostridia</taxon>
        <taxon>Eubacteriales</taxon>
        <taxon>Heliobacteriaceae</taxon>
        <taxon>Heliomicrobium</taxon>
    </lineage>
</organism>
<evidence type="ECO:0000256" key="5">
    <source>
        <dbReference type="ARBA" id="ARBA00022840"/>
    </source>
</evidence>
<dbReference type="FunFam" id="1.10.240.10:FF:000005">
    <property type="entry name" value="Tryptophan--tRNA ligase"/>
    <property type="match status" value="1"/>
</dbReference>
<comment type="catalytic activity">
    <reaction evidence="8">
        <text>tRNA(Trp) + L-tryptophan + ATP = L-tryptophyl-tRNA(Trp) + AMP + diphosphate + H(+)</text>
        <dbReference type="Rhea" id="RHEA:24080"/>
        <dbReference type="Rhea" id="RHEA-COMP:9671"/>
        <dbReference type="Rhea" id="RHEA-COMP:9705"/>
        <dbReference type="ChEBI" id="CHEBI:15378"/>
        <dbReference type="ChEBI" id="CHEBI:30616"/>
        <dbReference type="ChEBI" id="CHEBI:33019"/>
        <dbReference type="ChEBI" id="CHEBI:57912"/>
        <dbReference type="ChEBI" id="CHEBI:78442"/>
        <dbReference type="ChEBI" id="CHEBI:78535"/>
        <dbReference type="ChEBI" id="CHEBI:456215"/>
        <dbReference type="EC" id="6.1.1.2"/>
    </reaction>
</comment>
<dbReference type="EMBL" id="WXEY01000001">
    <property type="protein sequence ID" value="MZP28179.1"/>
    <property type="molecule type" value="Genomic_DNA"/>
</dbReference>
<evidence type="ECO:0000256" key="9">
    <source>
        <dbReference type="NCBIfam" id="TIGR00233"/>
    </source>
</evidence>
<protein>
    <recommendedName>
        <fullName evidence="2 9">Tryptophan--tRNA ligase</fullName>
        <ecNumber evidence="2 9">6.1.1.2</ecNumber>
    </recommendedName>
</protein>
<evidence type="ECO:0000256" key="4">
    <source>
        <dbReference type="ARBA" id="ARBA00022741"/>
    </source>
</evidence>
<gene>
    <name evidence="11" type="primary">trpS</name>
    <name evidence="11" type="ORF">GTO91_00375</name>
</gene>
<evidence type="ECO:0000313" key="12">
    <source>
        <dbReference type="Proteomes" id="UP000463470"/>
    </source>
</evidence>
<comment type="caution">
    <text evidence="11">The sequence shown here is derived from an EMBL/GenBank/DDBJ whole genome shotgun (WGS) entry which is preliminary data.</text>
</comment>
<dbReference type="SUPFAM" id="SSF52374">
    <property type="entry name" value="Nucleotidylyl transferase"/>
    <property type="match status" value="1"/>
</dbReference>